<organism evidence="3 4">
    <name type="scientific">Pseudonocardia ammonioxydans</name>
    <dbReference type="NCBI Taxonomy" id="260086"/>
    <lineage>
        <taxon>Bacteria</taxon>
        <taxon>Bacillati</taxon>
        <taxon>Actinomycetota</taxon>
        <taxon>Actinomycetes</taxon>
        <taxon>Pseudonocardiales</taxon>
        <taxon>Pseudonocardiaceae</taxon>
        <taxon>Pseudonocardia</taxon>
    </lineage>
</organism>
<evidence type="ECO:0000313" key="3">
    <source>
        <dbReference type="EMBL" id="SFO29347.1"/>
    </source>
</evidence>
<protein>
    <submittedName>
        <fullName evidence="3">Uncharacterized protein</fullName>
    </submittedName>
</protein>
<keyword evidence="4" id="KW-1185">Reference proteome</keyword>
<dbReference type="EMBL" id="FOUY01000042">
    <property type="protein sequence ID" value="SFO29347.1"/>
    <property type="molecule type" value="Genomic_DNA"/>
</dbReference>
<feature type="compositionally biased region" description="Basic and acidic residues" evidence="1">
    <location>
        <begin position="1"/>
        <end position="12"/>
    </location>
</feature>
<sequence length="111" mass="11771">MTDESRHDHQPDNDPESDDPTGTGTPISTTATNLFDLRSVIALLFGVYGIVLLIMGLVSGNDPENLAKTGGTNLNLDTGIGMLVIGALFVLWVWLRPLRVPAAPDGGAERS</sequence>
<dbReference type="Proteomes" id="UP000199614">
    <property type="component" value="Unassembled WGS sequence"/>
</dbReference>
<dbReference type="STRING" id="260086.SAMN05216207_104211"/>
<evidence type="ECO:0000256" key="2">
    <source>
        <dbReference type="SAM" id="Phobius"/>
    </source>
</evidence>
<keyword evidence="2" id="KW-1133">Transmembrane helix</keyword>
<feature type="transmembrane region" description="Helical" evidence="2">
    <location>
        <begin position="78"/>
        <end position="95"/>
    </location>
</feature>
<name>A0A1I5G020_PSUAM</name>
<accession>A0A1I5G020</accession>
<dbReference type="AlphaFoldDB" id="A0A1I5G020"/>
<keyword evidence="2" id="KW-0472">Membrane</keyword>
<evidence type="ECO:0000256" key="1">
    <source>
        <dbReference type="SAM" id="MobiDB-lite"/>
    </source>
</evidence>
<dbReference type="RefSeq" id="WP_342743046.1">
    <property type="nucleotide sequence ID" value="NZ_FOUY01000042.1"/>
</dbReference>
<reference evidence="3 4" key="1">
    <citation type="submission" date="2016-10" db="EMBL/GenBank/DDBJ databases">
        <authorList>
            <person name="de Groot N.N."/>
        </authorList>
    </citation>
    <scope>NUCLEOTIDE SEQUENCE [LARGE SCALE GENOMIC DNA]</scope>
    <source>
        <strain evidence="3 4">CGMCC 4.1877</strain>
    </source>
</reference>
<proteinExistence type="predicted"/>
<feature type="transmembrane region" description="Helical" evidence="2">
    <location>
        <begin position="40"/>
        <end position="58"/>
    </location>
</feature>
<gene>
    <name evidence="3" type="ORF">SAMN05216207_104211</name>
</gene>
<evidence type="ECO:0000313" key="4">
    <source>
        <dbReference type="Proteomes" id="UP000199614"/>
    </source>
</evidence>
<feature type="region of interest" description="Disordered" evidence="1">
    <location>
        <begin position="1"/>
        <end position="28"/>
    </location>
</feature>
<keyword evidence="2" id="KW-0812">Transmembrane</keyword>